<dbReference type="InterPro" id="IPR027417">
    <property type="entry name" value="P-loop_NTPase"/>
</dbReference>
<name>A0AA86R6L1_9EUKA</name>
<dbReference type="InterPro" id="IPR001806">
    <property type="entry name" value="Small_GTPase"/>
</dbReference>
<reference evidence="3 4" key="2">
    <citation type="submission" date="2024-07" db="EMBL/GenBank/DDBJ databases">
        <authorList>
            <person name="Akdeniz Z."/>
        </authorList>
    </citation>
    <scope>NUCLEOTIDE SEQUENCE [LARGE SCALE GENOMIC DNA]</scope>
</reference>
<evidence type="ECO:0000313" key="3">
    <source>
        <dbReference type="EMBL" id="CAL6025007.1"/>
    </source>
</evidence>
<organism evidence="2">
    <name type="scientific">Hexamita inflata</name>
    <dbReference type="NCBI Taxonomy" id="28002"/>
    <lineage>
        <taxon>Eukaryota</taxon>
        <taxon>Metamonada</taxon>
        <taxon>Diplomonadida</taxon>
        <taxon>Hexamitidae</taxon>
        <taxon>Hexamitinae</taxon>
        <taxon>Hexamita</taxon>
    </lineage>
</organism>
<gene>
    <name evidence="3" type="ORF">HINF_LOCUS29891</name>
    <name evidence="2" type="ORF">HINF_LOCUS54564</name>
</gene>
<dbReference type="PROSITE" id="PS51419">
    <property type="entry name" value="RAB"/>
    <property type="match status" value="1"/>
</dbReference>
<sequence>MQESSIQVDNHSFKIMITGPAATGKSTILKVMKQQNYQQQNYQQTQQIMQDNLLVDVKLAGNQYSVKLNVWDIPGQFLAIPVSQSYFRNANVLLFIYDSTSMKSFTEIISQYHKLSQIAPDSLKYLIGTKIDLDSPEKMSVQAEADSFSNKYAIKTLKVNCQIAQQIIDLLNQIAKDAMRNKLGWSEEFDNDSYLQGDIARQTTRIFEYKQSGMISGFQALINEPDSTVDHLMKKETKGCCK</sequence>
<dbReference type="SMART" id="SM00175">
    <property type="entry name" value="RAB"/>
    <property type="match status" value="1"/>
</dbReference>
<dbReference type="PRINTS" id="PR00449">
    <property type="entry name" value="RASTRNSFRMNG"/>
</dbReference>
<evidence type="ECO:0000313" key="2">
    <source>
        <dbReference type="EMBL" id="CAI9966919.1"/>
    </source>
</evidence>
<dbReference type="GO" id="GO:0003924">
    <property type="term" value="F:GTPase activity"/>
    <property type="evidence" value="ECO:0007669"/>
    <property type="project" value="InterPro"/>
</dbReference>
<evidence type="ECO:0000313" key="4">
    <source>
        <dbReference type="Proteomes" id="UP001642409"/>
    </source>
</evidence>
<evidence type="ECO:0000256" key="1">
    <source>
        <dbReference type="ARBA" id="ARBA00022741"/>
    </source>
</evidence>
<dbReference type="SUPFAM" id="SSF52540">
    <property type="entry name" value="P-loop containing nucleoside triphosphate hydrolases"/>
    <property type="match status" value="1"/>
</dbReference>
<dbReference type="NCBIfam" id="TIGR00231">
    <property type="entry name" value="small_GTP"/>
    <property type="match status" value="1"/>
</dbReference>
<dbReference type="EMBL" id="CAXDID020000097">
    <property type="protein sequence ID" value="CAL6025007.1"/>
    <property type="molecule type" value="Genomic_DNA"/>
</dbReference>
<accession>A0AA86R6L1</accession>
<comment type="caution">
    <text evidence="2">The sequence shown here is derived from an EMBL/GenBank/DDBJ whole genome shotgun (WGS) entry which is preliminary data.</text>
</comment>
<dbReference type="Gene3D" id="3.40.50.300">
    <property type="entry name" value="P-loop containing nucleotide triphosphate hydrolases"/>
    <property type="match status" value="1"/>
</dbReference>
<dbReference type="EMBL" id="CATOUU010001010">
    <property type="protein sequence ID" value="CAI9966919.1"/>
    <property type="molecule type" value="Genomic_DNA"/>
</dbReference>
<reference evidence="2" key="1">
    <citation type="submission" date="2023-06" db="EMBL/GenBank/DDBJ databases">
        <authorList>
            <person name="Kurt Z."/>
        </authorList>
    </citation>
    <scope>NUCLEOTIDE SEQUENCE</scope>
</reference>
<keyword evidence="1" id="KW-0547">Nucleotide-binding</keyword>
<proteinExistence type="predicted"/>
<keyword evidence="4" id="KW-1185">Reference proteome</keyword>
<dbReference type="Proteomes" id="UP001642409">
    <property type="component" value="Unassembled WGS sequence"/>
</dbReference>
<protein>
    <submittedName>
        <fullName evidence="2">Rab1a</fullName>
    </submittedName>
</protein>
<dbReference type="AlphaFoldDB" id="A0AA86R6L1"/>
<dbReference type="GO" id="GO:0005525">
    <property type="term" value="F:GTP binding"/>
    <property type="evidence" value="ECO:0007669"/>
    <property type="project" value="InterPro"/>
</dbReference>
<dbReference type="PANTHER" id="PTHR47978">
    <property type="match status" value="1"/>
</dbReference>
<dbReference type="InterPro" id="IPR005225">
    <property type="entry name" value="Small_GTP-bd"/>
</dbReference>
<dbReference type="Pfam" id="PF00071">
    <property type="entry name" value="Ras"/>
    <property type="match status" value="1"/>
</dbReference>